<sequence length="295" mass="33103">MSDQANEFHTFNQNVYGGVGGQGGEGGLQGGSGGPGEGPTMSYDVKAEHFIVNNMYIQVVQPDSAQMGHPTSGPDDHNYRIIRDHLRDVMLAQEYTPLGLAELLPILPDNLNVADLRSTRDDASTYVTFMNHSSMEVTLCWINYDGNPIKYWTIGTGEEVKQQTFISHPWIAYCSTGIIAIFFPLSRHSKAIIRLPGELRQFPPETEENLHSGESIISTFVTFVNKTHQTVTGDWIDREGNPINYWTLQAGEEIRQPTYVSHPWVIRDSNSRTIGVFLPRRTESKAVIHLRRSKV</sequence>
<dbReference type="EMBL" id="JARJCM010000056">
    <property type="protein sequence ID" value="KAJ7034574.1"/>
    <property type="molecule type" value="Genomic_DNA"/>
</dbReference>
<evidence type="ECO:0000256" key="1">
    <source>
        <dbReference type="SAM" id="MobiDB-lite"/>
    </source>
</evidence>
<evidence type="ECO:0000313" key="3">
    <source>
        <dbReference type="EMBL" id="KAJ7034574.1"/>
    </source>
</evidence>
<reference evidence="3" key="1">
    <citation type="submission" date="2023-03" db="EMBL/GenBank/DDBJ databases">
        <title>Massive genome expansion in bonnet fungi (Mycena s.s.) driven by repeated elements and novel gene families across ecological guilds.</title>
        <authorList>
            <consortium name="Lawrence Berkeley National Laboratory"/>
            <person name="Harder C.B."/>
            <person name="Miyauchi S."/>
            <person name="Viragh M."/>
            <person name="Kuo A."/>
            <person name="Thoen E."/>
            <person name="Andreopoulos B."/>
            <person name="Lu D."/>
            <person name="Skrede I."/>
            <person name="Drula E."/>
            <person name="Henrissat B."/>
            <person name="Morin E."/>
            <person name="Kohler A."/>
            <person name="Barry K."/>
            <person name="LaButti K."/>
            <person name="Morin E."/>
            <person name="Salamov A."/>
            <person name="Lipzen A."/>
            <person name="Mereny Z."/>
            <person name="Hegedus B."/>
            <person name="Baldrian P."/>
            <person name="Stursova M."/>
            <person name="Weitz H."/>
            <person name="Taylor A."/>
            <person name="Grigoriev I.V."/>
            <person name="Nagy L.G."/>
            <person name="Martin F."/>
            <person name="Kauserud H."/>
        </authorList>
    </citation>
    <scope>NUCLEOTIDE SEQUENCE</scope>
    <source>
        <strain evidence="3">CBHHK200</strain>
    </source>
</reference>
<organism evidence="3 4">
    <name type="scientific">Mycena alexandri</name>
    <dbReference type="NCBI Taxonomy" id="1745969"/>
    <lineage>
        <taxon>Eukaryota</taxon>
        <taxon>Fungi</taxon>
        <taxon>Dikarya</taxon>
        <taxon>Basidiomycota</taxon>
        <taxon>Agaricomycotina</taxon>
        <taxon>Agaricomycetes</taxon>
        <taxon>Agaricomycetidae</taxon>
        <taxon>Agaricales</taxon>
        <taxon>Marasmiineae</taxon>
        <taxon>Mycenaceae</taxon>
        <taxon>Mycena</taxon>
    </lineage>
</organism>
<accession>A0AAD6SVQ2</accession>
<gene>
    <name evidence="3" type="ORF">C8F04DRAFT_1101415</name>
</gene>
<feature type="domain" description="von Hippel-Lindau disease tumour suppressor beta" evidence="2">
    <location>
        <begin position="212"/>
        <end position="271"/>
    </location>
</feature>
<dbReference type="SUPFAM" id="SSF49468">
    <property type="entry name" value="VHL"/>
    <property type="match status" value="2"/>
</dbReference>
<feature type="domain" description="von Hippel-Lindau disease tumour suppressor beta" evidence="2">
    <location>
        <begin position="117"/>
        <end position="171"/>
    </location>
</feature>
<comment type="caution">
    <text evidence="3">The sequence shown here is derived from an EMBL/GenBank/DDBJ whole genome shotgun (WGS) entry which is preliminary data.</text>
</comment>
<dbReference type="Pfam" id="PF01847">
    <property type="entry name" value="VHL"/>
    <property type="match status" value="2"/>
</dbReference>
<proteinExistence type="predicted"/>
<dbReference type="InterPro" id="IPR037140">
    <property type="entry name" value="VHL_beta_dom_sf"/>
</dbReference>
<dbReference type="AlphaFoldDB" id="A0AAD6SVQ2"/>
<evidence type="ECO:0000259" key="2">
    <source>
        <dbReference type="Pfam" id="PF01847"/>
    </source>
</evidence>
<name>A0AAD6SVQ2_9AGAR</name>
<protein>
    <submittedName>
        <fullName evidence="3">von Hippel-Lindau disease tumor suppressor, beta/alpha domain-containing protein</fullName>
    </submittedName>
</protein>
<dbReference type="Gene3D" id="2.60.40.780">
    <property type="entry name" value="von Hippel-Lindau disease tumour suppressor, beta domain"/>
    <property type="match status" value="2"/>
</dbReference>
<feature type="region of interest" description="Disordered" evidence="1">
    <location>
        <begin position="13"/>
        <end position="41"/>
    </location>
</feature>
<evidence type="ECO:0000313" key="4">
    <source>
        <dbReference type="Proteomes" id="UP001218188"/>
    </source>
</evidence>
<keyword evidence="4" id="KW-1185">Reference proteome</keyword>
<feature type="compositionally biased region" description="Gly residues" evidence="1">
    <location>
        <begin position="17"/>
        <end position="37"/>
    </location>
</feature>
<dbReference type="InterPro" id="IPR036208">
    <property type="entry name" value="VHL_sf"/>
</dbReference>
<dbReference type="Proteomes" id="UP001218188">
    <property type="component" value="Unassembled WGS sequence"/>
</dbReference>
<dbReference type="InterPro" id="IPR024053">
    <property type="entry name" value="VHL_beta_dom"/>
</dbReference>